<gene>
    <name evidence="2" type="ORF">Lalb_Chr03g0032111</name>
</gene>
<feature type="chain" id="PRO_5025371443" evidence="1">
    <location>
        <begin position="25"/>
        <end position="69"/>
    </location>
</feature>
<evidence type="ECO:0000313" key="3">
    <source>
        <dbReference type="Proteomes" id="UP000447434"/>
    </source>
</evidence>
<accession>A0A6A4QV51</accession>
<name>A0A6A4QV51_LUPAL</name>
<dbReference type="Proteomes" id="UP000447434">
    <property type="component" value="Chromosome 3"/>
</dbReference>
<organism evidence="2 3">
    <name type="scientific">Lupinus albus</name>
    <name type="common">White lupine</name>
    <name type="synonym">Lupinus termis</name>
    <dbReference type="NCBI Taxonomy" id="3870"/>
    <lineage>
        <taxon>Eukaryota</taxon>
        <taxon>Viridiplantae</taxon>
        <taxon>Streptophyta</taxon>
        <taxon>Embryophyta</taxon>
        <taxon>Tracheophyta</taxon>
        <taxon>Spermatophyta</taxon>
        <taxon>Magnoliopsida</taxon>
        <taxon>eudicotyledons</taxon>
        <taxon>Gunneridae</taxon>
        <taxon>Pentapetalae</taxon>
        <taxon>rosids</taxon>
        <taxon>fabids</taxon>
        <taxon>Fabales</taxon>
        <taxon>Fabaceae</taxon>
        <taxon>Papilionoideae</taxon>
        <taxon>50 kb inversion clade</taxon>
        <taxon>genistoids sensu lato</taxon>
        <taxon>core genistoids</taxon>
        <taxon>Genisteae</taxon>
        <taxon>Lupinus</taxon>
    </lineage>
</organism>
<protein>
    <submittedName>
        <fullName evidence="2">Uncharacterized protein</fullName>
    </submittedName>
</protein>
<keyword evidence="1" id="KW-0732">Signal</keyword>
<feature type="signal peptide" evidence="1">
    <location>
        <begin position="1"/>
        <end position="24"/>
    </location>
</feature>
<evidence type="ECO:0000313" key="2">
    <source>
        <dbReference type="EMBL" id="KAE9617126.1"/>
    </source>
</evidence>
<sequence>MGKASLKLGFLVFLLVAVVCNGLGNPPCKERVDCFEYEHCRGVSYVSCDAGICSCCTVDLKTGKCIFKK</sequence>
<reference evidence="3" key="1">
    <citation type="journal article" date="2020" name="Nat. Commun.">
        <title>Genome sequence of the cluster root forming white lupin.</title>
        <authorList>
            <person name="Hufnagel B."/>
            <person name="Marques A."/>
            <person name="Soriano A."/>
            <person name="Marques L."/>
            <person name="Divol F."/>
            <person name="Doumas P."/>
            <person name="Sallet E."/>
            <person name="Mancinotti D."/>
            <person name="Carrere S."/>
            <person name="Marande W."/>
            <person name="Arribat S."/>
            <person name="Keller J."/>
            <person name="Huneau C."/>
            <person name="Blein T."/>
            <person name="Aime D."/>
            <person name="Laguerre M."/>
            <person name="Taylor J."/>
            <person name="Schubert V."/>
            <person name="Nelson M."/>
            <person name="Geu-Flores F."/>
            <person name="Crespi M."/>
            <person name="Gallardo-Guerrero K."/>
            <person name="Delaux P.-M."/>
            <person name="Salse J."/>
            <person name="Berges H."/>
            <person name="Guyot R."/>
            <person name="Gouzy J."/>
            <person name="Peret B."/>
        </authorList>
    </citation>
    <scope>NUCLEOTIDE SEQUENCE [LARGE SCALE GENOMIC DNA]</scope>
    <source>
        <strain evidence="3">cv. Amiga</strain>
    </source>
</reference>
<dbReference type="AlphaFoldDB" id="A0A6A4QV51"/>
<proteinExistence type="predicted"/>
<keyword evidence="3" id="KW-1185">Reference proteome</keyword>
<comment type="caution">
    <text evidence="2">The sequence shown here is derived from an EMBL/GenBank/DDBJ whole genome shotgun (WGS) entry which is preliminary data.</text>
</comment>
<evidence type="ECO:0000256" key="1">
    <source>
        <dbReference type="SAM" id="SignalP"/>
    </source>
</evidence>
<dbReference type="EMBL" id="WOCE01000003">
    <property type="protein sequence ID" value="KAE9617126.1"/>
    <property type="molecule type" value="Genomic_DNA"/>
</dbReference>